<keyword evidence="9" id="KW-0486">Methionine biosynthesis</keyword>
<dbReference type="Proteomes" id="UP000005801">
    <property type="component" value="Unassembled WGS sequence"/>
</dbReference>
<dbReference type="RefSeq" id="WP_006971001.1">
    <property type="nucleotide sequence ID" value="NZ_ABCS01000016.1"/>
</dbReference>
<keyword evidence="14" id="KW-1185">Reference proteome</keyword>
<dbReference type="PANTHER" id="PTHR45754:SF3">
    <property type="entry name" value="METHYLENETETRAHYDROFOLATE REDUCTASE (NADPH)"/>
    <property type="match status" value="1"/>
</dbReference>
<dbReference type="eggNOG" id="COG0685">
    <property type="taxonomic scope" value="Bacteria"/>
</dbReference>
<dbReference type="GO" id="GO:0035999">
    <property type="term" value="P:tetrahydrofolate interconversion"/>
    <property type="evidence" value="ECO:0007669"/>
    <property type="project" value="UniProtKB-UniPathway"/>
</dbReference>
<comment type="pathway">
    <text evidence="10">Amino-acid biosynthesis; L-methionine biosynthesis via de novo pathway.</text>
</comment>
<evidence type="ECO:0000256" key="11">
    <source>
        <dbReference type="ARBA" id="ARBA00048628"/>
    </source>
</evidence>
<evidence type="ECO:0000313" key="13">
    <source>
        <dbReference type="EMBL" id="EDM79752.1"/>
    </source>
</evidence>
<comment type="catalytic activity">
    <reaction evidence="11">
        <text>(6S)-5-methyl-5,6,7,8-tetrahydrofolate + NAD(+) = (6R)-5,10-methylene-5,6,7,8-tetrahydrofolate + NADH + H(+)</text>
        <dbReference type="Rhea" id="RHEA:19821"/>
        <dbReference type="ChEBI" id="CHEBI:15378"/>
        <dbReference type="ChEBI" id="CHEBI:15636"/>
        <dbReference type="ChEBI" id="CHEBI:18608"/>
        <dbReference type="ChEBI" id="CHEBI:57540"/>
        <dbReference type="ChEBI" id="CHEBI:57945"/>
        <dbReference type="EC" id="1.5.1.54"/>
    </reaction>
    <physiologicalReaction direction="right-to-left" evidence="11">
        <dbReference type="Rhea" id="RHEA:19823"/>
    </physiologicalReaction>
</comment>
<evidence type="ECO:0000256" key="12">
    <source>
        <dbReference type="RuleBase" id="RU003862"/>
    </source>
</evidence>
<evidence type="ECO:0000256" key="9">
    <source>
        <dbReference type="ARBA" id="ARBA00023167"/>
    </source>
</evidence>
<dbReference type="OrthoDB" id="9812555at2"/>
<dbReference type="EC" id="1.5.1.54" evidence="12"/>
<gene>
    <name evidence="13" type="ORF">PPSIR1_31673</name>
</gene>
<evidence type="ECO:0000256" key="3">
    <source>
        <dbReference type="ARBA" id="ARBA00006743"/>
    </source>
</evidence>
<dbReference type="STRING" id="391625.PPSIR1_31673"/>
<keyword evidence="5 12" id="KW-0285">Flavoprotein</keyword>
<evidence type="ECO:0000256" key="10">
    <source>
        <dbReference type="ARBA" id="ARBA00034478"/>
    </source>
</evidence>
<dbReference type="GO" id="GO:0071949">
    <property type="term" value="F:FAD binding"/>
    <property type="evidence" value="ECO:0007669"/>
    <property type="project" value="TreeGrafter"/>
</dbReference>
<keyword evidence="6 12" id="KW-0274">FAD</keyword>
<organism evidence="13 14">
    <name type="scientific">Plesiocystis pacifica SIR-1</name>
    <dbReference type="NCBI Taxonomy" id="391625"/>
    <lineage>
        <taxon>Bacteria</taxon>
        <taxon>Pseudomonadati</taxon>
        <taxon>Myxococcota</taxon>
        <taxon>Polyangia</taxon>
        <taxon>Nannocystales</taxon>
        <taxon>Nannocystaceae</taxon>
        <taxon>Plesiocystis</taxon>
    </lineage>
</organism>
<protein>
    <recommendedName>
        <fullName evidence="12">Methylenetetrahydrofolate reductase</fullName>
        <ecNumber evidence="12">1.5.1.54</ecNumber>
    </recommendedName>
</protein>
<evidence type="ECO:0000256" key="8">
    <source>
        <dbReference type="ARBA" id="ARBA00023027"/>
    </source>
</evidence>
<comment type="similarity">
    <text evidence="3 12">Belongs to the methylenetetrahydrofolate reductase family.</text>
</comment>
<dbReference type="UniPathway" id="UPA00193"/>
<dbReference type="GO" id="GO:0009086">
    <property type="term" value="P:methionine biosynthetic process"/>
    <property type="evidence" value="ECO:0007669"/>
    <property type="project" value="UniProtKB-KW"/>
</dbReference>
<comment type="pathway">
    <text evidence="2 12">One-carbon metabolism; tetrahydrofolate interconversion.</text>
</comment>
<dbReference type="GO" id="GO:0005829">
    <property type="term" value="C:cytosol"/>
    <property type="evidence" value="ECO:0007669"/>
    <property type="project" value="InterPro"/>
</dbReference>
<dbReference type="EMBL" id="ABCS01000016">
    <property type="protein sequence ID" value="EDM79752.1"/>
    <property type="molecule type" value="Genomic_DNA"/>
</dbReference>
<evidence type="ECO:0000256" key="7">
    <source>
        <dbReference type="ARBA" id="ARBA00023002"/>
    </source>
</evidence>
<evidence type="ECO:0000256" key="2">
    <source>
        <dbReference type="ARBA" id="ARBA00004777"/>
    </source>
</evidence>
<sequence length="310" mass="34424">MRISERLSHKRPVFSFEFFPPKHEKGERVLWRSLEQLRTLEPDFVSVTYGAGGSTRERTVELVARIKTELGIEPMAHLTCVGSTRDELARVVERLLAADVHNILALRGDPPKGETEFQHTPGGFRYASELTAWLRESWPELCIGAACYPEVHPEASDAEADLAALKTKVDAGVDFLITQLFFDNAAYFEFENRARGAGIEVPIIPGIMPVTNIKQIRRFTKMCGATIPPLLQHRLDDIASAEGGPHAHEVFWAGVSYAAHQCRGLLDPGRGAMPFGARTPGVHGIHFYTLNRSPATRALFEILRLSRTAS</sequence>
<dbReference type="InterPro" id="IPR004620">
    <property type="entry name" value="MTHF_reductase_bac"/>
</dbReference>
<dbReference type="CDD" id="cd00537">
    <property type="entry name" value="MTHFR"/>
    <property type="match status" value="1"/>
</dbReference>
<evidence type="ECO:0000313" key="14">
    <source>
        <dbReference type="Proteomes" id="UP000005801"/>
    </source>
</evidence>
<dbReference type="InterPro" id="IPR003171">
    <property type="entry name" value="Mehydrof_redctse-like"/>
</dbReference>
<dbReference type="Pfam" id="PF02219">
    <property type="entry name" value="MTHFR"/>
    <property type="match status" value="1"/>
</dbReference>
<keyword evidence="8" id="KW-0520">NAD</keyword>
<keyword evidence="4" id="KW-0028">Amino-acid biosynthesis</keyword>
<dbReference type="GO" id="GO:0106312">
    <property type="term" value="F:methylenetetrahydrofolate reductase (NADH) activity"/>
    <property type="evidence" value="ECO:0007669"/>
    <property type="project" value="UniProtKB-EC"/>
</dbReference>
<dbReference type="SUPFAM" id="SSF51730">
    <property type="entry name" value="FAD-linked oxidoreductase"/>
    <property type="match status" value="1"/>
</dbReference>
<comment type="caution">
    <text evidence="13">The sequence shown here is derived from an EMBL/GenBank/DDBJ whole genome shotgun (WGS) entry which is preliminary data.</text>
</comment>
<dbReference type="Gene3D" id="3.20.20.220">
    <property type="match status" value="1"/>
</dbReference>
<dbReference type="InterPro" id="IPR029041">
    <property type="entry name" value="FAD-linked_oxidoreductase-like"/>
</dbReference>
<keyword evidence="7 12" id="KW-0560">Oxidoreductase</keyword>
<evidence type="ECO:0000256" key="1">
    <source>
        <dbReference type="ARBA" id="ARBA00001974"/>
    </source>
</evidence>
<dbReference type="AlphaFoldDB" id="A6G2Q2"/>
<accession>A6G2Q2</accession>
<name>A6G2Q2_9BACT</name>
<comment type="cofactor">
    <cofactor evidence="1 12">
        <name>FAD</name>
        <dbReference type="ChEBI" id="CHEBI:57692"/>
    </cofactor>
</comment>
<dbReference type="NCBIfam" id="TIGR00676">
    <property type="entry name" value="fadh2"/>
    <property type="match status" value="1"/>
</dbReference>
<dbReference type="PANTHER" id="PTHR45754">
    <property type="entry name" value="METHYLENETETRAHYDROFOLATE REDUCTASE"/>
    <property type="match status" value="1"/>
</dbReference>
<evidence type="ECO:0000256" key="6">
    <source>
        <dbReference type="ARBA" id="ARBA00022827"/>
    </source>
</evidence>
<evidence type="ECO:0000256" key="4">
    <source>
        <dbReference type="ARBA" id="ARBA00022605"/>
    </source>
</evidence>
<reference evidence="13 14" key="1">
    <citation type="submission" date="2007-06" db="EMBL/GenBank/DDBJ databases">
        <authorList>
            <person name="Shimkets L."/>
            <person name="Ferriera S."/>
            <person name="Johnson J."/>
            <person name="Kravitz S."/>
            <person name="Beeson K."/>
            <person name="Sutton G."/>
            <person name="Rogers Y.-H."/>
            <person name="Friedman R."/>
            <person name="Frazier M."/>
            <person name="Venter J.C."/>
        </authorList>
    </citation>
    <scope>NUCLEOTIDE SEQUENCE [LARGE SCALE GENOMIC DNA]</scope>
    <source>
        <strain evidence="13 14">SIR-1</strain>
    </source>
</reference>
<proteinExistence type="inferred from homology"/>
<evidence type="ECO:0000256" key="5">
    <source>
        <dbReference type="ARBA" id="ARBA00022630"/>
    </source>
</evidence>